<protein>
    <submittedName>
        <fullName evidence="2">Uncharacterized protein</fullName>
    </submittedName>
</protein>
<feature type="region of interest" description="Disordered" evidence="1">
    <location>
        <begin position="87"/>
        <end position="132"/>
    </location>
</feature>
<organism evidence="2 3">
    <name type="scientific">Leishmania orientalis</name>
    <dbReference type="NCBI Taxonomy" id="2249476"/>
    <lineage>
        <taxon>Eukaryota</taxon>
        <taxon>Discoba</taxon>
        <taxon>Euglenozoa</taxon>
        <taxon>Kinetoplastea</taxon>
        <taxon>Metakinetoplastina</taxon>
        <taxon>Trypanosomatida</taxon>
        <taxon>Trypanosomatidae</taxon>
        <taxon>Leishmaniinae</taxon>
        <taxon>Leishmania</taxon>
    </lineage>
</organism>
<gene>
    <name evidence="2" type="ORF">LSCM4_07907</name>
</gene>
<dbReference type="AlphaFoldDB" id="A0A836KRM6"/>
<proteinExistence type="predicted"/>
<dbReference type="SMR" id="A0A836KRM6"/>
<dbReference type="RefSeq" id="XP_067064834.1">
    <property type="nucleotide sequence ID" value="XM_067209784.1"/>
</dbReference>
<comment type="caution">
    <text evidence="2">The sequence shown here is derived from an EMBL/GenBank/DDBJ whole genome shotgun (WGS) entry which is preliminary data.</text>
</comment>
<feature type="region of interest" description="Disordered" evidence="1">
    <location>
        <begin position="39"/>
        <end position="69"/>
    </location>
</feature>
<feature type="compositionally biased region" description="Low complexity" evidence="1">
    <location>
        <begin position="39"/>
        <end position="62"/>
    </location>
</feature>
<keyword evidence="3" id="KW-1185">Reference proteome</keyword>
<dbReference type="Proteomes" id="UP000674143">
    <property type="component" value="Chromosome 13"/>
</dbReference>
<evidence type="ECO:0000313" key="2">
    <source>
        <dbReference type="EMBL" id="KAG5484341.1"/>
    </source>
</evidence>
<reference evidence="2 3" key="1">
    <citation type="submission" date="2021-02" db="EMBL/GenBank/DDBJ databases">
        <title>Leishmania (Mundinia) orientalis Genome sequencing and assembly.</title>
        <authorList>
            <person name="Almutairi H."/>
            <person name="Gatherer D."/>
        </authorList>
    </citation>
    <scope>NUCLEOTIDE SEQUENCE [LARGE SCALE GENOMIC DNA]</scope>
    <source>
        <strain evidence="2">LSCM4</strain>
    </source>
</reference>
<sequence length="293" mass="32455">MRLARAHRWWMRPTSRVAADVAATALSVRCLRGSNAPLAVSSPARHCSSSSSSASSSSSTSADRAQGSFSHFRQRQQMFHRHSLYEKGSSVPRGGAGAGADGKQTHGGAAGGGCGSGSSSFSTASSEQQEQDERIYGMASATAQQRREIRQQWEKSFFGRLHYEEGMHSRFAEAFKSEEEEAYRLSIAGQSHADMFPCWPEDGEAPLSEFKQLRPSLQLQYILNRLSSGERRIRYAVDFGSLFMMAQLNLGEMMVREADMLLRELGWMNDEVAAKIEEVQALASKVKYDYDLD</sequence>
<dbReference type="EMBL" id="JAFHLR010000013">
    <property type="protein sequence ID" value="KAG5484341.1"/>
    <property type="molecule type" value="Genomic_DNA"/>
</dbReference>
<name>A0A836KRM6_9TRYP</name>
<accession>A0A836KRM6</accession>
<dbReference type="GeneID" id="92363718"/>
<dbReference type="KEGG" id="loi:92363718"/>
<feature type="compositionally biased region" description="Low complexity" evidence="1">
    <location>
        <begin position="117"/>
        <end position="126"/>
    </location>
</feature>
<evidence type="ECO:0000313" key="3">
    <source>
        <dbReference type="Proteomes" id="UP000674143"/>
    </source>
</evidence>
<evidence type="ECO:0000256" key="1">
    <source>
        <dbReference type="SAM" id="MobiDB-lite"/>
    </source>
</evidence>